<sequence>PWRYLGTQIAEATISPQLLQLEDRPTTLRQLPQLCGSINWIRPLLGLKTTELAPLF</sequence>
<accession>A0A7L3JWY0</accession>
<feature type="domain" description="Reverse transcriptase thumb" evidence="1">
    <location>
        <begin position="16"/>
        <end position="56"/>
    </location>
</feature>
<gene>
    <name evidence="2" type="primary">Ervk18_0</name>
    <name evidence="2" type="ORF">DRYBRU_R15010</name>
</gene>
<dbReference type="AlphaFoldDB" id="A0A7L3JWY0"/>
<feature type="non-terminal residue" evidence="2">
    <location>
        <position position="1"/>
    </location>
</feature>
<protein>
    <submittedName>
        <fullName evidence="2">POK18 protein</fullName>
    </submittedName>
</protein>
<evidence type="ECO:0000313" key="3">
    <source>
        <dbReference type="Proteomes" id="UP000525319"/>
    </source>
</evidence>
<evidence type="ECO:0000313" key="2">
    <source>
        <dbReference type="EMBL" id="NXU34135.1"/>
    </source>
</evidence>
<dbReference type="InterPro" id="IPR043128">
    <property type="entry name" value="Rev_trsase/Diguanyl_cyclase"/>
</dbReference>
<dbReference type="InterPro" id="IPR010661">
    <property type="entry name" value="RVT_thumb"/>
</dbReference>
<feature type="non-terminal residue" evidence="2">
    <location>
        <position position="56"/>
    </location>
</feature>
<organism evidence="2 3">
    <name type="scientific">Drymodes brunneopygia</name>
    <dbReference type="NCBI Taxonomy" id="626378"/>
    <lineage>
        <taxon>Eukaryota</taxon>
        <taxon>Metazoa</taxon>
        <taxon>Chordata</taxon>
        <taxon>Craniata</taxon>
        <taxon>Vertebrata</taxon>
        <taxon>Euteleostomi</taxon>
        <taxon>Archelosauria</taxon>
        <taxon>Archosauria</taxon>
        <taxon>Dinosauria</taxon>
        <taxon>Saurischia</taxon>
        <taxon>Theropoda</taxon>
        <taxon>Coelurosauria</taxon>
        <taxon>Aves</taxon>
        <taxon>Neognathae</taxon>
        <taxon>Neoaves</taxon>
        <taxon>Telluraves</taxon>
        <taxon>Australaves</taxon>
        <taxon>Passeriformes</taxon>
        <taxon>Petroicidae</taxon>
        <taxon>Drymodes</taxon>
    </lineage>
</organism>
<evidence type="ECO:0000259" key="1">
    <source>
        <dbReference type="Pfam" id="PF06817"/>
    </source>
</evidence>
<dbReference type="Pfam" id="PF06817">
    <property type="entry name" value="RVT_thumb"/>
    <property type="match status" value="1"/>
</dbReference>
<dbReference type="OrthoDB" id="6773263at2759"/>
<dbReference type="InterPro" id="IPR043502">
    <property type="entry name" value="DNA/RNA_pol_sf"/>
</dbReference>
<dbReference type="GO" id="GO:0003964">
    <property type="term" value="F:RNA-directed DNA polymerase activity"/>
    <property type="evidence" value="ECO:0007669"/>
    <property type="project" value="InterPro"/>
</dbReference>
<dbReference type="Proteomes" id="UP000525319">
    <property type="component" value="Unassembled WGS sequence"/>
</dbReference>
<dbReference type="SUPFAM" id="SSF56672">
    <property type="entry name" value="DNA/RNA polymerases"/>
    <property type="match status" value="1"/>
</dbReference>
<name>A0A7L3JWY0_9PASS</name>
<proteinExistence type="predicted"/>
<keyword evidence="3" id="KW-1185">Reference proteome</keyword>
<reference evidence="2 3" key="1">
    <citation type="submission" date="2019-09" db="EMBL/GenBank/DDBJ databases">
        <title>Bird 10,000 Genomes (B10K) Project - Family phase.</title>
        <authorList>
            <person name="Zhang G."/>
        </authorList>
    </citation>
    <scope>NUCLEOTIDE SEQUENCE [LARGE SCALE GENOMIC DNA]</scope>
    <source>
        <strain evidence="2">B10K-DU-030-03</strain>
    </source>
</reference>
<dbReference type="Gene3D" id="3.30.70.270">
    <property type="match status" value="1"/>
</dbReference>
<comment type="caution">
    <text evidence="2">The sequence shown here is derived from an EMBL/GenBank/DDBJ whole genome shotgun (WGS) entry which is preliminary data.</text>
</comment>
<dbReference type="EMBL" id="VZTZ01002851">
    <property type="protein sequence ID" value="NXU34135.1"/>
    <property type="molecule type" value="Genomic_DNA"/>
</dbReference>